<sequence>MSKKSKKINFTKPPQWTPPQIGFTVTEEMKGLLAHPGYLSDKNGGLRASHLYSNQSLNFRLDDFGLFGKACFTGDLQTVQWRTNSFDPATKEKAMRKILTSGADRRYPWNLLMDHGADIDIPDGNGLTVRNIYLNTGATVAAAMEKWLLKRSGKEKAPMTGKVCEECGANDKSLRNCSGCLTVQYCSRECQRAAWKEHKKKCKVFTTSGSATLVPYCLPDGLGGSLLPQEPFRRGQIGGLPTAPVPTSHMRISQPPTNLPPGGKQAVVKIQIPTTLKYPNGSYQEMLVYPEIIRKLIVSGADLNYRNRWGSTPLHDAIANDHIAGINLLMEHGASVDLPDGNGLEIAVEALGKSRGTHDWKNVRPVWGEGKAIEESTVLGVSLLGIALVNTNVGQAWKIHKPKCKTFRVELGHAQAILSWASGWLCPNEPFIRGLTGRPPTKPVPSTHLSLGHFPANLPPGGKQAIVKIHVPPILKDLGGNCRPMLVYTQKRDFSCILQREDGQREWDRLYDVIRKQTVSALKGYFIVDIKSRDKLVVKVSEPLATQPW</sequence>
<evidence type="ECO:0000256" key="5">
    <source>
        <dbReference type="ARBA" id="ARBA00023043"/>
    </source>
</evidence>
<evidence type="ECO:0000256" key="7">
    <source>
        <dbReference type="PROSITE-ProRule" id="PRU00134"/>
    </source>
</evidence>
<keyword evidence="1" id="KW-0479">Metal-binding</keyword>
<dbReference type="Gene3D" id="6.10.140.2220">
    <property type="match status" value="1"/>
</dbReference>
<dbReference type="InterPro" id="IPR036770">
    <property type="entry name" value="Ankyrin_rpt-contain_sf"/>
</dbReference>
<dbReference type="Gene3D" id="1.25.40.20">
    <property type="entry name" value="Ankyrin repeat-containing domain"/>
    <property type="match status" value="1"/>
</dbReference>
<reference evidence="9 10" key="1">
    <citation type="journal article" date="2019" name="Nat. Ecol. Evol.">
        <title>Megaphylogeny resolves global patterns of mushroom evolution.</title>
        <authorList>
            <person name="Varga T."/>
            <person name="Krizsan K."/>
            <person name="Foldi C."/>
            <person name="Dima B."/>
            <person name="Sanchez-Garcia M."/>
            <person name="Sanchez-Ramirez S."/>
            <person name="Szollosi G.J."/>
            <person name="Szarkandi J.G."/>
            <person name="Papp V."/>
            <person name="Albert L."/>
            <person name="Andreopoulos W."/>
            <person name="Angelini C."/>
            <person name="Antonin V."/>
            <person name="Barry K.W."/>
            <person name="Bougher N.L."/>
            <person name="Buchanan P."/>
            <person name="Buyck B."/>
            <person name="Bense V."/>
            <person name="Catcheside P."/>
            <person name="Chovatia M."/>
            <person name="Cooper J."/>
            <person name="Damon W."/>
            <person name="Desjardin D."/>
            <person name="Finy P."/>
            <person name="Geml J."/>
            <person name="Haridas S."/>
            <person name="Hughes K."/>
            <person name="Justo A."/>
            <person name="Karasinski D."/>
            <person name="Kautmanova I."/>
            <person name="Kiss B."/>
            <person name="Kocsube S."/>
            <person name="Kotiranta H."/>
            <person name="LaButti K.M."/>
            <person name="Lechner B.E."/>
            <person name="Liimatainen K."/>
            <person name="Lipzen A."/>
            <person name="Lukacs Z."/>
            <person name="Mihaltcheva S."/>
            <person name="Morgado L.N."/>
            <person name="Niskanen T."/>
            <person name="Noordeloos M.E."/>
            <person name="Ohm R.A."/>
            <person name="Ortiz-Santana B."/>
            <person name="Ovrebo C."/>
            <person name="Racz N."/>
            <person name="Riley R."/>
            <person name="Savchenko A."/>
            <person name="Shiryaev A."/>
            <person name="Soop K."/>
            <person name="Spirin V."/>
            <person name="Szebenyi C."/>
            <person name="Tomsovsky M."/>
            <person name="Tulloss R.E."/>
            <person name="Uehling J."/>
            <person name="Grigoriev I.V."/>
            <person name="Vagvolgyi C."/>
            <person name="Papp T."/>
            <person name="Martin F.M."/>
            <person name="Miettinen O."/>
            <person name="Hibbett D.S."/>
            <person name="Nagy L.G."/>
        </authorList>
    </citation>
    <scope>NUCLEOTIDE SEQUENCE [LARGE SCALE GENOMIC DNA]</scope>
    <source>
        <strain evidence="9 10">FP101781</strain>
    </source>
</reference>
<evidence type="ECO:0000256" key="4">
    <source>
        <dbReference type="ARBA" id="ARBA00022833"/>
    </source>
</evidence>
<dbReference type="InterPro" id="IPR002110">
    <property type="entry name" value="Ankyrin_rpt"/>
</dbReference>
<evidence type="ECO:0000313" key="10">
    <source>
        <dbReference type="Proteomes" id="UP000298030"/>
    </source>
</evidence>
<dbReference type="Pfam" id="PF01753">
    <property type="entry name" value="zf-MYND"/>
    <property type="match status" value="1"/>
</dbReference>
<dbReference type="Pfam" id="PF13857">
    <property type="entry name" value="Ank_5"/>
    <property type="match status" value="1"/>
</dbReference>
<keyword evidence="3 7" id="KW-0863">Zinc-finger</keyword>
<dbReference type="GO" id="GO:0004842">
    <property type="term" value="F:ubiquitin-protein transferase activity"/>
    <property type="evidence" value="ECO:0007669"/>
    <property type="project" value="TreeGrafter"/>
</dbReference>
<dbReference type="SUPFAM" id="SSF144232">
    <property type="entry name" value="HIT/MYND zinc finger-like"/>
    <property type="match status" value="1"/>
</dbReference>
<evidence type="ECO:0000256" key="1">
    <source>
        <dbReference type="ARBA" id="ARBA00022723"/>
    </source>
</evidence>
<organism evidence="9 10">
    <name type="scientific">Coprinellus micaceus</name>
    <name type="common">Glistening ink-cap mushroom</name>
    <name type="synonym">Coprinus micaceus</name>
    <dbReference type="NCBI Taxonomy" id="71717"/>
    <lineage>
        <taxon>Eukaryota</taxon>
        <taxon>Fungi</taxon>
        <taxon>Dikarya</taxon>
        <taxon>Basidiomycota</taxon>
        <taxon>Agaricomycotina</taxon>
        <taxon>Agaricomycetes</taxon>
        <taxon>Agaricomycetidae</taxon>
        <taxon>Agaricales</taxon>
        <taxon>Agaricineae</taxon>
        <taxon>Psathyrellaceae</taxon>
        <taxon>Coprinellus</taxon>
    </lineage>
</organism>
<evidence type="ECO:0000313" key="9">
    <source>
        <dbReference type="EMBL" id="TEB33471.1"/>
    </source>
</evidence>
<dbReference type="GO" id="GO:0085020">
    <property type="term" value="P:protein K6-linked ubiquitination"/>
    <property type="evidence" value="ECO:0007669"/>
    <property type="project" value="TreeGrafter"/>
</dbReference>
<dbReference type="PROSITE" id="PS01360">
    <property type="entry name" value="ZF_MYND_1"/>
    <property type="match status" value="1"/>
</dbReference>
<dbReference type="Proteomes" id="UP000298030">
    <property type="component" value="Unassembled WGS sequence"/>
</dbReference>
<accession>A0A4Y7THJ8</accession>
<dbReference type="AlphaFoldDB" id="A0A4Y7THJ8"/>
<proteinExistence type="predicted"/>
<keyword evidence="4" id="KW-0862">Zinc</keyword>
<comment type="caution">
    <text evidence="9">The sequence shown here is derived from an EMBL/GenBank/DDBJ whole genome shotgun (WGS) entry which is preliminary data.</text>
</comment>
<dbReference type="SUPFAM" id="SSF48403">
    <property type="entry name" value="Ankyrin repeat"/>
    <property type="match status" value="1"/>
</dbReference>
<feature type="domain" description="MYND-type" evidence="8">
    <location>
        <begin position="164"/>
        <end position="202"/>
    </location>
</feature>
<keyword evidence="10" id="KW-1185">Reference proteome</keyword>
<keyword evidence="2" id="KW-0677">Repeat</keyword>
<dbReference type="PANTHER" id="PTHR24171:SF8">
    <property type="entry name" value="BRCA1-ASSOCIATED RING DOMAIN PROTEIN 1"/>
    <property type="match status" value="1"/>
</dbReference>
<dbReference type="OrthoDB" id="194358at2759"/>
<dbReference type="GO" id="GO:0008270">
    <property type="term" value="F:zinc ion binding"/>
    <property type="evidence" value="ECO:0007669"/>
    <property type="project" value="UniProtKB-KW"/>
</dbReference>
<protein>
    <recommendedName>
        <fullName evidence="8">MYND-type domain-containing protein</fullName>
    </recommendedName>
</protein>
<evidence type="ECO:0000256" key="2">
    <source>
        <dbReference type="ARBA" id="ARBA00022737"/>
    </source>
</evidence>
<evidence type="ECO:0000256" key="6">
    <source>
        <dbReference type="PROSITE-ProRule" id="PRU00023"/>
    </source>
</evidence>
<dbReference type="InterPro" id="IPR002893">
    <property type="entry name" value="Znf_MYND"/>
</dbReference>
<dbReference type="STRING" id="71717.A0A4Y7THJ8"/>
<dbReference type="PANTHER" id="PTHR24171">
    <property type="entry name" value="ANKYRIN REPEAT DOMAIN-CONTAINING PROTEIN 39-RELATED"/>
    <property type="match status" value="1"/>
</dbReference>
<name>A0A4Y7THJ8_COPMI</name>
<feature type="repeat" description="ANK" evidence="6">
    <location>
        <begin position="309"/>
        <end position="341"/>
    </location>
</feature>
<dbReference type="PROSITE" id="PS50865">
    <property type="entry name" value="ZF_MYND_2"/>
    <property type="match status" value="1"/>
</dbReference>
<dbReference type="PROSITE" id="PS50297">
    <property type="entry name" value="ANK_REP_REGION"/>
    <property type="match status" value="1"/>
</dbReference>
<dbReference type="PROSITE" id="PS50088">
    <property type="entry name" value="ANK_REPEAT"/>
    <property type="match status" value="1"/>
</dbReference>
<dbReference type="SMART" id="SM00248">
    <property type="entry name" value="ANK"/>
    <property type="match status" value="1"/>
</dbReference>
<gene>
    <name evidence="9" type="ORF">FA13DRAFT_1773152</name>
</gene>
<keyword evidence="5 6" id="KW-0040">ANK repeat</keyword>
<evidence type="ECO:0000259" key="8">
    <source>
        <dbReference type="PROSITE" id="PS50865"/>
    </source>
</evidence>
<dbReference type="EMBL" id="QPFP01000012">
    <property type="protein sequence ID" value="TEB33471.1"/>
    <property type="molecule type" value="Genomic_DNA"/>
</dbReference>
<evidence type="ECO:0000256" key="3">
    <source>
        <dbReference type="ARBA" id="ARBA00022771"/>
    </source>
</evidence>